<dbReference type="InterPro" id="IPR052340">
    <property type="entry name" value="RNase_Y/CdgJ"/>
</dbReference>
<dbReference type="PROSITE" id="PS51833">
    <property type="entry name" value="HDOD"/>
    <property type="match status" value="1"/>
</dbReference>
<dbReference type="SUPFAM" id="SSF109604">
    <property type="entry name" value="HD-domain/PDEase-like"/>
    <property type="match status" value="1"/>
</dbReference>
<dbReference type="Pfam" id="PF08668">
    <property type="entry name" value="HDOD"/>
    <property type="match status" value="1"/>
</dbReference>
<dbReference type="Proteomes" id="UP001162030">
    <property type="component" value="Chromosome"/>
</dbReference>
<feature type="domain" description="HDOD" evidence="1">
    <location>
        <begin position="24"/>
        <end position="211"/>
    </location>
</feature>
<dbReference type="InterPro" id="IPR013976">
    <property type="entry name" value="HDOD"/>
</dbReference>
<accession>A0ABM9HXM2</accession>
<dbReference type="RefSeq" id="WP_026610276.1">
    <property type="nucleotide sequence ID" value="NZ_OX458333.1"/>
</dbReference>
<dbReference type="InterPro" id="IPR003607">
    <property type="entry name" value="HD/PDEase_dom"/>
</dbReference>
<keyword evidence="3" id="KW-1185">Reference proteome</keyword>
<reference evidence="2 3" key="1">
    <citation type="submission" date="2023-03" db="EMBL/GenBank/DDBJ databases">
        <authorList>
            <person name="Pearce D."/>
        </authorList>
    </citation>
    <scope>NUCLEOTIDE SEQUENCE [LARGE SCALE GENOMIC DNA]</scope>
    <source>
        <strain evidence="2">Msz</strain>
    </source>
</reference>
<name>A0ABM9HXM2_9GAMM</name>
<protein>
    <submittedName>
        <fullName evidence="2">HD-like signal output (HDOD) protein</fullName>
    </submittedName>
</protein>
<gene>
    <name evidence="2" type="ORF">MSZNOR_0674</name>
</gene>
<dbReference type="PANTHER" id="PTHR33525">
    <property type="match status" value="1"/>
</dbReference>
<evidence type="ECO:0000313" key="2">
    <source>
        <dbReference type="EMBL" id="CAI8752382.1"/>
    </source>
</evidence>
<sequence>MDLRNEQVFLDYIKAAIENDKLQLPTIPEVALRVRQTINKDNASDTEIAETISSDPALSARLLQIANSPLYRTRQKIETLRAAITRLGHRTVRNVVMNLAMKQVFKPSSLLLESRFHEIWQHSLSVAAVCRALAVRTRPLDPDQAMLAGLIHQIGKLPILTLAEKFPELLEDDAILENHLENLHTQIGKIIMETWALPDSMSRAAWEYRDFQRDGSTPDYVDLVQVAYLGSVMGTKAAPSVDLSRVPAFTKLGLTPEIEILEIEGVAAEVEEAQQLFA</sequence>
<proteinExistence type="predicted"/>
<organism evidence="2 3">
    <name type="scientific">Methylocaldum szegediense</name>
    <dbReference type="NCBI Taxonomy" id="73780"/>
    <lineage>
        <taxon>Bacteria</taxon>
        <taxon>Pseudomonadati</taxon>
        <taxon>Pseudomonadota</taxon>
        <taxon>Gammaproteobacteria</taxon>
        <taxon>Methylococcales</taxon>
        <taxon>Methylococcaceae</taxon>
        <taxon>Methylocaldum</taxon>
    </lineage>
</organism>
<evidence type="ECO:0000313" key="3">
    <source>
        <dbReference type="Proteomes" id="UP001162030"/>
    </source>
</evidence>
<evidence type="ECO:0000259" key="1">
    <source>
        <dbReference type="PROSITE" id="PS51833"/>
    </source>
</evidence>
<dbReference type="CDD" id="cd00077">
    <property type="entry name" value="HDc"/>
    <property type="match status" value="1"/>
</dbReference>
<dbReference type="Gene3D" id="1.10.3210.10">
    <property type="entry name" value="Hypothetical protein af1432"/>
    <property type="match status" value="1"/>
</dbReference>
<dbReference type="EMBL" id="OX458333">
    <property type="protein sequence ID" value="CAI8752382.1"/>
    <property type="molecule type" value="Genomic_DNA"/>
</dbReference>
<dbReference type="PANTHER" id="PTHR33525:SF3">
    <property type="entry name" value="RIBONUCLEASE Y"/>
    <property type="match status" value="1"/>
</dbReference>